<sequence>MINNKIKPQTLLSTLWIFVLLNIIFRDLHQFVKSEFIEEIMTGTVNGIEITDELMLLGGFLAEIPILMVLLSRILSENVNKWANIIAGIITLVVFATGIPSLDIDDAFHMAIETTAILWIFRIAWKLPTYDNVNNIESHA</sequence>
<keyword evidence="1" id="KW-1133">Transmembrane helix</keyword>
<dbReference type="EMBL" id="FOAB01000004">
    <property type="protein sequence ID" value="SEL50698.1"/>
    <property type="molecule type" value="Genomic_DNA"/>
</dbReference>
<evidence type="ECO:0008006" key="4">
    <source>
        <dbReference type="Google" id="ProtNLM"/>
    </source>
</evidence>
<dbReference type="RefSeq" id="WP_091409231.1">
    <property type="nucleotide sequence ID" value="NZ_FOAB01000004.1"/>
</dbReference>
<dbReference type="AlphaFoldDB" id="A0A1H7QSK5"/>
<accession>A0A1H7QSK5</accession>
<keyword evidence="1" id="KW-0812">Transmembrane</keyword>
<feature type="transmembrane region" description="Helical" evidence="1">
    <location>
        <begin position="54"/>
        <end position="75"/>
    </location>
</feature>
<evidence type="ECO:0000313" key="3">
    <source>
        <dbReference type="Proteomes" id="UP000198521"/>
    </source>
</evidence>
<dbReference type="Pfam" id="PF19851">
    <property type="entry name" value="DUF6326"/>
    <property type="match status" value="1"/>
</dbReference>
<protein>
    <recommendedName>
        <fullName evidence="4">DoxX-like family protein</fullName>
    </recommendedName>
</protein>
<evidence type="ECO:0000256" key="1">
    <source>
        <dbReference type="SAM" id="Phobius"/>
    </source>
</evidence>
<organism evidence="2 3">
    <name type="scientific">Aquimarina amphilecti</name>
    <dbReference type="NCBI Taxonomy" id="1038014"/>
    <lineage>
        <taxon>Bacteria</taxon>
        <taxon>Pseudomonadati</taxon>
        <taxon>Bacteroidota</taxon>
        <taxon>Flavobacteriia</taxon>
        <taxon>Flavobacteriales</taxon>
        <taxon>Flavobacteriaceae</taxon>
        <taxon>Aquimarina</taxon>
    </lineage>
</organism>
<dbReference type="Proteomes" id="UP000198521">
    <property type="component" value="Unassembled WGS sequence"/>
</dbReference>
<keyword evidence="3" id="KW-1185">Reference proteome</keyword>
<proteinExistence type="predicted"/>
<dbReference type="STRING" id="1038014.SAMN04487910_2665"/>
<keyword evidence="1" id="KW-0472">Membrane</keyword>
<dbReference type="OrthoDB" id="1551186at2"/>
<name>A0A1H7QSK5_AQUAM</name>
<dbReference type="InterPro" id="IPR046289">
    <property type="entry name" value="DUF6326"/>
</dbReference>
<reference evidence="3" key="1">
    <citation type="submission" date="2016-10" db="EMBL/GenBank/DDBJ databases">
        <authorList>
            <person name="Varghese N."/>
            <person name="Submissions S."/>
        </authorList>
    </citation>
    <scope>NUCLEOTIDE SEQUENCE [LARGE SCALE GENOMIC DNA]</scope>
    <source>
        <strain evidence="3">DSM 25232 / NCIMB 14723 / 92V</strain>
    </source>
</reference>
<gene>
    <name evidence="2" type="ORF">SAMN04487910_2665</name>
</gene>
<feature type="transmembrane region" description="Helical" evidence="1">
    <location>
        <begin position="82"/>
        <end position="101"/>
    </location>
</feature>
<evidence type="ECO:0000313" key="2">
    <source>
        <dbReference type="EMBL" id="SEL50698.1"/>
    </source>
</evidence>